<evidence type="ECO:0000256" key="4">
    <source>
        <dbReference type="ARBA" id="ARBA00022448"/>
    </source>
</evidence>
<organism evidence="20 21">
    <name type="scientific">Virgisporangium aurantiacum</name>
    <dbReference type="NCBI Taxonomy" id="175570"/>
    <lineage>
        <taxon>Bacteria</taxon>
        <taxon>Bacillati</taxon>
        <taxon>Actinomycetota</taxon>
        <taxon>Actinomycetes</taxon>
        <taxon>Micromonosporales</taxon>
        <taxon>Micromonosporaceae</taxon>
        <taxon>Virgisporangium</taxon>
    </lineage>
</organism>
<keyword evidence="9 18" id="KW-0472">Membrane</keyword>
<dbReference type="Proteomes" id="UP000612585">
    <property type="component" value="Unassembled WGS sequence"/>
</dbReference>
<dbReference type="InterPro" id="IPR028055">
    <property type="entry name" value="YidC/Oxa/ALB_C"/>
</dbReference>
<dbReference type="CDD" id="cd20070">
    <property type="entry name" value="5TM_YidC_Alb3"/>
    <property type="match status" value="1"/>
</dbReference>
<comment type="function">
    <text evidence="11">Required for the insertion and/or proper folding and/or complex formation of integral membrane proteins into the membrane. Involved in integration of membrane proteins that insert both dependently and independently of the Sec translocase complex, as well as at least some lipoproteins. Aids folding of multispanning membrane proteins.</text>
</comment>
<dbReference type="InterPro" id="IPR047196">
    <property type="entry name" value="YidC_ALB_C"/>
</dbReference>
<dbReference type="GO" id="GO:0051205">
    <property type="term" value="P:protein insertion into membrane"/>
    <property type="evidence" value="ECO:0007669"/>
    <property type="project" value="TreeGrafter"/>
</dbReference>
<feature type="transmembrane region" description="Helical" evidence="18">
    <location>
        <begin position="175"/>
        <end position="196"/>
    </location>
</feature>
<dbReference type="InterPro" id="IPR001708">
    <property type="entry name" value="YidC/ALB3/OXA1/COX18"/>
</dbReference>
<feature type="region of interest" description="Disordered" evidence="17">
    <location>
        <begin position="270"/>
        <end position="359"/>
    </location>
</feature>
<evidence type="ECO:0000313" key="21">
    <source>
        <dbReference type="Proteomes" id="UP000612585"/>
    </source>
</evidence>
<evidence type="ECO:0000256" key="2">
    <source>
        <dbReference type="ARBA" id="ARBA00010527"/>
    </source>
</evidence>
<reference evidence="20" key="1">
    <citation type="submission" date="2021-01" db="EMBL/GenBank/DDBJ databases">
        <title>Whole genome shotgun sequence of Virgisporangium aurantiacum NBRC 16421.</title>
        <authorList>
            <person name="Komaki H."/>
            <person name="Tamura T."/>
        </authorList>
    </citation>
    <scope>NUCLEOTIDE SEQUENCE</scope>
    <source>
        <strain evidence="20">NBRC 16421</strain>
    </source>
</reference>
<keyword evidence="10" id="KW-0143">Chaperone</keyword>
<dbReference type="AlphaFoldDB" id="A0A8J4E2C0"/>
<dbReference type="Pfam" id="PF02096">
    <property type="entry name" value="60KD_IMP"/>
    <property type="match status" value="1"/>
</dbReference>
<evidence type="ECO:0000256" key="3">
    <source>
        <dbReference type="ARBA" id="ARBA00015325"/>
    </source>
</evidence>
<comment type="subcellular location">
    <subcellularLocation>
        <location evidence="1">Cell membrane</location>
        <topology evidence="1">Multi-pass membrane protein</topology>
    </subcellularLocation>
    <subcellularLocation>
        <location evidence="16">Membrane</location>
        <topology evidence="16">Multi-pass membrane protein</topology>
    </subcellularLocation>
</comment>
<feature type="compositionally biased region" description="Low complexity" evidence="17">
    <location>
        <begin position="278"/>
        <end position="289"/>
    </location>
</feature>
<keyword evidence="4" id="KW-0813">Transport</keyword>
<evidence type="ECO:0000256" key="13">
    <source>
        <dbReference type="ARBA" id="ARBA00031538"/>
    </source>
</evidence>
<evidence type="ECO:0000256" key="7">
    <source>
        <dbReference type="ARBA" id="ARBA00022927"/>
    </source>
</evidence>
<evidence type="ECO:0000256" key="9">
    <source>
        <dbReference type="ARBA" id="ARBA00023136"/>
    </source>
</evidence>
<evidence type="ECO:0000256" key="12">
    <source>
        <dbReference type="ARBA" id="ARBA00026028"/>
    </source>
</evidence>
<evidence type="ECO:0000256" key="16">
    <source>
        <dbReference type="RuleBase" id="RU003945"/>
    </source>
</evidence>
<evidence type="ECO:0000256" key="18">
    <source>
        <dbReference type="SAM" id="Phobius"/>
    </source>
</evidence>
<evidence type="ECO:0000313" key="20">
    <source>
        <dbReference type="EMBL" id="GIJ59665.1"/>
    </source>
</evidence>
<feature type="transmembrane region" description="Helical" evidence="18">
    <location>
        <begin position="217"/>
        <end position="242"/>
    </location>
</feature>
<evidence type="ECO:0000256" key="17">
    <source>
        <dbReference type="SAM" id="MobiDB-lite"/>
    </source>
</evidence>
<feature type="transmembrane region" description="Helical" evidence="18">
    <location>
        <begin position="33"/>
        <end position="55"/>
    </location>
</feature>
<sequence length="359" mass="39728">MDYIYTAISWMLLRWHSVWDAVLPDGRVLGTDWSWILAVVFLVITVRVILFPIFVKQIKSQRAMQALQPKIKELQAKHKGDRESMQKELMELYRSEKANPLMGCLPMFLQIPVFLSLFHVLKRVRPGRTEEAKTLYGWTADQFDSAAHAKLFNAPLPAHFTSKADQLADLGGSGVTVKIVAGVLVAIMIATTFMTSRQMILKTGWSEDPQQRMIQKLMLYGIPFSLLISGGLFPIGVVIYWVTTNLFSLGQQFWVLRKYPPPKMAAATGTSYKEMSERSGSAASRNAAAKPGPKNPFGLGSGSRSRNENKTSPNGKPNLNKGKKAEEGAPPSTETRAPRPGAKPARNKKGGPARRQSSG</sequence>
<evidence type="ECO:0000259" key="19">
    <source>
        <dbReference type="Pfam" id="PF02096"/>
    </source>
</evidence>
<accession>A0A8J4E2C0</accession>
<dbReference type="GO" id="GO:0032977">
    <property type="term" value="F:membrane insertase activity"/>
    <property type="evidence" value="ECO:0007669"/>
    <property type="project" value="InterPro"/>
</dbReference>
<evidence type="ECO:0000256" key="6">
    <source>
        <dbReference type="ARBA" id="ARBA00022692"/>
    </source>
</evidence>
<evidence type="ECO:0000256" key="1">
    <source>
        <dbReference type="ARBA" id="ARBA00004651"/>
    </source>
</evidence>
<evidence type="ECO:0000256" key="8">
    <source>
        <dbReference type="ARBA" id="ARBA00022989"/>
    </source>
</evidence>
<feature type="transmembrane region" description="Helical" evidence="18">
    <location>
        <begin position="100"/>
        <end position="121"/>
    </location>
</feature>
<evidence type="ECO:0000256" key="5">
    <source>
        <dbReference type="ARBA" id="ARBA00022475"/>
    </source>
</evidence>
<keyword evidence="6 16" id="KW-0812">Transmembrane</keyword>
<feature type="domain" description="Membrane insertase YidC/Oxa/ALB C-terminal" evidence="19">
    <location>
        <begin position="35"/>
        <end position="255"/>
    </location>
</feature>
<dbReference type="EMBL" id="BOPG01000048">
    <property type="protein sequence ID" value="GIJ59665.1"/>
    <property type="molecule type" value="Genomic_DNA"/>
</dbReference>
<comment type="caution">
    <text evidence="20">The sequence shown here is derived from an EMBL/GenBank/DDBJ whole genome shotgun (WGS) entry which is preliminary data.</text>
</comment>
<keyword evidence="7" id="KW-0653">Protein transport</keyword>
<dbReference type="GO" id="GO:0005886">
    <property type="term" value="C:plasma membrane"/>
    <property type="evidence" value="ECO:0007669"/>
    <property type="project" value="UniProtKB-SubCell"/>
</dbReference>
<evidence type="ECO:0000256" key="15">
    <source>
        <dbReference type="ARBA" id="ARBA00033342"/>
    </source>
</evidence>
<dbReference type="PANTHER" id="PTHR12428:SF65">
    <property type="entry name" value="CYTOCHROME C OXIDASE ASSEMBLY PROTEIN COX18, MITOCHONDRIAL"/>
    <property type="match status" value="1"/>
</dbReference>
<protein>
    <recommendedName>
        <fullName evidence="3">Membrane protein insertase YidC</fullName>
    </recommendedName>
    <alternativeName>
        <fullName evidence="15">Foldase YidC</fullName>
    </alternativeName>
    <alternativeName>
        <fullName evidence="14">Membrane integrase YidC</fullName>
    </alternativeName>
    <alternativeName>
        <fullName evidence="13">Membrane protein YidC</fullName>
    </alternativeName>
</protein>
<dbReference type="NCBIfam" id="TIGR03592">
    <property type="entry name" value="yidC_oxa1_cterm"/>
    <property type="match status" value="1"/>
</dbReference>
<comment type="subunit">
    <text evidence="12">Interacts with the Sec translocase complex via SecD. Specifically interacts with transmembrane segments of nascent integral membrane proteins during membrane integration.</text>
</comment>
<dbReference type="GO" id="GO:0015031">
    <property type="term" value="P:protein transport"/>
    <property type="evidence" value="ECO:0007669"/>
    <property type="project" value="UniProtKB-KW"/>
</dbReference>
<proteinExistence type="inferred from homology"/>
<comment type="similarity">
    <text evidence="2">Belongs to the OXA1/ALB3/YidC family. Type 1 subfamily.</text>
</comment>
<name>A0A8J4E2C0_9ACTN</name>
<gene>
    <name evidence="20" type="ORF">Vau01_071810</name>
</gene>
<evidence type="ECO:0000256" key="10">
    <source>
        <dbReference type="ARBA" id="ARBA00023186"/>
    </source>
</evidence>
<dbReference type="PANTHER" id="PTHR12428">
    <property type="entry name" value="OXA1"/>
    <property type="match status" value="1"/>
</dbReference>
<keyword evidence="8 18" id="KW-1133">Transmembrane helix</keyword>
<keyword evidence="21" id="KW-1185">Reference proteome</keyword>
<evidence type="ECO:0000256" key="14">
    <source>
        <dbReference type="ARBA" id="ARBA00033245"/>
    </source>
</evidence>
<keyword evidence="5" id="KW-1003">Cell membrane</keyword>
<evidence type="ECO:0000256" key="11">
    <source>
        <dbReference type="ARBA" id="ARBA00025034"/>
    </source>
</evidence>